<comment type="caution">
    <text evidence="1">The sequence shown here is derived from an EMBL/GenBank/DDBJ whole genome shotgun (WGS) entry which is preliminary data.</text>
</comment>
<dbReference type="GO" id="GO:0003676">
    <property type="term" value="F:nucleic acid binding"/>
    <property type="evidence" value="ECO:0007669"/>
    <property type="project" value="InterPro"/>
</dbReference>
<dbReference type="OrthoDB" id="1739492at2759"/>
<dbReference type="EMBL" id="WJXA01000011">
    <property type="protein sequence ID" value="KAF7127627.1"/>
    <property type="molecule type" value="Genomic_DNA"/>
</dbReference>
<dbReference type="AlphaFoldDB" id="A0A834LAW1"/>
<proteinExistence type="predicted"/>
<protein>
    <recommendedName>
        <fullName evidence="3">Transposase</fullName>
    </recommendedName>
</protein>
<dbReference type="PANTHER" id="PTHR47169:SF2">
    <property type="entry name" value="OS01G0541250 PROTEIN"/>
    <property type="match status" value="1"/>
</dbReference>
<reference evidence="1" key="1">
    <citation type="submission" date="2019-11" db="EMBL/GenBank/DDBJ databases">
        <authorList>
            <person name="Liu Y."/>
            <person name="Hou J."/>
            <person name="Li T.-Q."/>
            <person name="Guan C.-H."/>
            <person name="Wu X."/>
            <person name="Wu H.-Z."/>
            <person name="Ling F."/>
            <person name="Zhang R."/>
            <person name="Shi X.-G."/>
            <person name="Ren J.-P."/>
            <person name="Chen E.-F."/>
            <person name="Sun J.-M."/>
        </authorList>
    </citation>
    <scope>NUCLEOTIDE SEQUENCE</scope>
    <source>
        <strain evidence="1">Adult_tree_wgs_1</strain>
        <tissue evidence="1">Leaves</tissue>
    </source>
</reference>
<gene>
    <name evidence="1" type="ORF">RHSIM_Rhsim11G0020100</name>
</gene>
<dbReference type="InterPro" id="IPR036397">
    <property type="entry name" value="RNaseH_sf"/>
</dbReference>
<sequence>MVVDVSSNLLGRVDRKRVEINFNKVTEVRKSQRTNIHSLSNAIKVSKSTLHRRIKEGALRPHSNPLKPHLSEEIKRARLRFCLSMLEPSTLDTEPIFKSMYDCVHIDEKWFYMTKESEKYYLLLEEEEPYCTCKSKRFITKVMFMAAVARPRFDADGNEEFLEKIGIFPFTYKEPAKRNSKNRVAGTLETKVVTSVTKDVIRSCLIEKVLPAIRSKWPRCSATKTIYIQQDNAKPHSRI</sequence>
<dbReference type="Proteomes" id="UP000626092">
    <property type="component" value="Unassembled WGS sequence"/>
</dbReference>
<dbReference type="PANTHER" id="PTHR47169">
    <property type="entry name" value="OS01G0541250 PROTEIN"/>
    <property type="match status" value="1"/>
</dbReference>
<accession>A0A834LAW1</accession>
<organism evidence="1 2">
    <name type="scientific">Rhododendron simsii</name>
    <name type="common">Sims's rhododendron</name>
    <dbReference type="NCBI Taxonomy" id="118357"/>
    <lineage>
        <taxon>Eukaryota</taxon>
        <taxon>Viridiplantae</taxon>
        <taxon>Streptophyta</taxon>
        <taxon>Embryophyta</taxon>
        <taxon>Tracheophyta</taxon>
        <taxon>Spermatophyta</taxon>
        <taxon>Magnoliopsida</taxon>
        <taxon>eudicotyledons</taxon>
        <taxon>Gunneridae</taxon>
        <taxon>Pentapetalae</taxon>
        <taxon>asterids</taxon>
        <taxon>Ericales</taxon>
        <taxon>Ericaceae</taxon>
        <taxon>Ericoideae</taxon>
        <taxon>Rhodoreae</taxon>
        <taxon>Rhododendron</taxon>
    </lineage>
</organism>
<evidence type="ECO:0000313" key="1">
    <source>
        <dbReference type="EMBL" id="KAF7127627.1"/>
    </source>
</evidence>
<evidence type="ECO:0000313" key="2">
    <source>
        <dbReference type="Proteomes" id="UP000626092"/>
    </source>
</evidence>
<dbReference type="Gene3D" id="3.30.420.10">
    <property type="entry name" value="Ribonuclease H-like superfamily/Ribonuclease H"/>
    <property type="match status" value="1"/>
</dbReference>
<evidence type="ECO:0008006" key="3">
    <source>
        <dbReference type="Google" id="ProtNLM"/>
    </source>
</evidence>
<keyword evidence="2" id="KW-1185">Reference proteome</keyword>
<name>A0A834LAW1_RHOSS</name>